<dbReference type="PROSITE" id="PS00775">
    <property type="entry name" value="GLYCOSYL_HYDROL_F3"/>
    <property type="match status" value="1"/>
</dbReference>
<evidence type="ECO:0000259" key="7">
    <source>
        <dbReference type="Pfam" id="PF00933"/>
    </source>
</evidence>
<keyword evidence="9" id="KW-1185">Reference proteome</keyword>
<reference evidence="8 9" key="1">
    <citation type="journal article" date="2019" name="Int. J. Syst. Evol. Microbiol.">
        <title>The Global Catalogue of Microorganisms (GCM) 10K type strain sequencing project: providing services to taxonomists for standard genome sequencing and annotation.</title>
        <authorList>
            <consortium name="The Broad Institute Genomics Platform"/>
            <consortium name="The Broad Institute Genome Sequencing Center for Infectious Disease"/>
            <person name="Wu L."/>
            <person name="Ma J."/>
        </authorList>
    </citation>
    <scope>NUCLEOTIDE SEQUENCE [LARGE SCALE GENOMIC DNA]</scope>
    <source>
        <strain evidence="8 9">JCM 15589</strain>
    </source>
</reference>
<accession>A0ABN2JB97</accession>
<comment type="caution">
    <text evidence="8">The sequence shown here is derived from an EMBL/GenBank/DDBJ whole genome shotgun (WGS) entry which is preliminary data.</text>
</comment>
<dbReference type="EC" id="3.2.1.52" evidence="3"/>
<evidence type="ECO:0000256" key="3">
    <source>
        <dbReference type="ARBA" id="ARBA00012663"/>
    </source>
</evidence>
<feature type="region of interest" description="Disordered" evidence="6">
    <location>
        <begin position="32"/>
        <end position="103"/>
    </location>
</feature>
<evidence type="ECO:0000256" key="4">
    <source>
        <dbReference type="ARBA" id="ARBA00022801"/>
    </source>
</evidence>
<keyword evidence="4 8" id="KW-0378">Hydrolase</keyword>
<gene>
    <name evidence="8" type="ORF">GCM10009809_16770</name>
</gene>
<dbReference type="Gene3D" id="3.20.20.300">
    <property type="entry name" value="Glycoside hydrolase, family 3, N-terminal domain"/>
    <property type="match status" value="1"/>
</dbReference>
<evidence type="ECO:0000256" key="6">
    <source>
        <dbReference type="SAM" id="MobiDB-lite"/>
    </source>
</evidence>
<dbReference type="InterPro" id="IPR001764">
    <property type="entry name" value="Glyco_hydro_3_N"/>
</dbReference>
<dbReference type="Proteomes" id="UP001501138">
    <property type="component" value="Unassembled WGS sequence"/>
</dbReference>
<comment type="similarity">
    <text evidence="2">Belongs to the glycosyl hydrolase 3 family.</text>
</comment>
<feature type="compositionally biased region" description="Pro residues" evidence="6">
    <location>
        <begin position="85"/>
        <end position="96"/>
    </location>
</feature>
<dbReference type="RefSeq" id="WP_344247531.1">
    <property type="nucleotide sequence ID" value="NZ_BAAAPM010000003.1"/>
</dbReference>
<evidence type="ECO:0000256" key="2">
    <source>
        <dbReference type="ARBA" id="ARBA00005336"/>
    </source>
</evidence>
<dbReference type="EMBL" id="BAAAPM010000003">
    <property type="protein sequence ID" value="GAA1721733.1"/>
    <property type="molecule type" value="Genomic_DNA"/>
</dbReference>
<evidence type="ECO:0000256" key="5">
    <source>
        <dbReference type="ARBA" id="ARBA00023295"/>
    </source>
</evidence>
<evidence type="ECO:0000256" key="1">
    <source>
        <dbReference type="ARBA" id="ARBA00001231"/>
    </source>
</evidence>
<protein>
    <recommendedName>
        <fullName evidence="3">beta-N-acetylhexosaminidase</fullName>
        <ecNumber evidence="3">3.2.1.52</ecNumber>
    </recommendedName>
</protein>
<feature type="region of interest" description="Disordered" evidence="6">
    <location>
        <begin position="1"/>
        <end position="20"/>
    </location>
</feature>
<evidence type="ECO:0000313" key="8">
    <source>
        <dbReference type="EMBL" id="GAA1721733.1"/>
    </source>
</evidence>
<dbReference type="InterPro" id="IPR019800">
    <property type="entry name" value="Glyco_hydro_3_AS"/>
</dbReference>
<dbReference type="PANTHER" id="PTHR30480">
    <property type="entry name" value="BETA-HEXOSAMINIDASE-RELATED"/>
    <property type="match status" value="1"/>
</dbReference>
<comment type="catalytic activity">
    <reaction evidence="1">
        <text>Hydrolysis of terminal non-reducing N-acetyl-D-hexosamine residues in N-acetyl-beta-D-hexosaminides.</text>
        <dbReference type="EC" id="3.2.1.52"/>
    </reaction>
</comment>
<proteinExistence type="inferred from homology"/>
<dbReference type="PANTHER" id="PTHR30480:SF13">
    <property type="entry name" value="BETA-HEXOSAMINIDASE"/>
    <property type="match status" value="1"/>
</dbReference>
<evidence type="ECO:0000313" key="9">
    <source>
        <dbReference type="Proteomes" id="UP001501138"/>
    </source>
</evidence>
<dbReference type="SUPFAM" id="SSF51445">
    <property type="entry name" value="(Trans)glycosidases"/>
    <property type="match status" value="1"/>
</dbReference>
<keyword evidence="5" id="KW-0326">Glycosidase</keyword>
<feature type="compositionally biased region" description="Low complexity" evidence="6">
    <location>
        <begin position="63"/>
        <end position="84"/>
    </location>
</feature>
<dbReference type="InterPro" id="IPR050226">
    <property type="entry name" value="NagZ_Beta-hexosaminidase"/>
</dbReference>
<dbReference type="GO" id="GO:0016787">
    <property type="term" value="F:hydrolase activity"/>
    <property type="evidence" value="ECO:0007669"/>
    <property type="project" value="UniProtKB-KW"/>
</dbReference>
<feature type="domain" description="Glycoside hydrolase family 3 N-terminal" evidence="7">
    <location>
        <begin position="106"/>
        <end position="433"/>
    </location>
</feature>
<organism evidence="8 9">
    <name type="scientific">Isoptericola hypogeus</name>
    <dbReference type="NCBI Taxonomy" id="300179"/>
    <lineage>
        <taxon>Bacteria</taxon>
        <taxon>Bacillati</taxon>
        <taxon>Actinomycetota</taxon>
        <taxon>Actinomycetes</taxon>
        <taxon>Micrococcales</taxon>
        <taxon>Promicromonosporaceae</taxon>
        <taxon>Isoptericola</taxon>
    </lineage>
</organism>
<dbReference type="Pfam" id="PF00933">
    <property type="entry name" value="Glyco_hydro_3"/>
    <property type="match status" value="1"/>
</dbReference>
<sequence length="440" mass="44891">MTAHLVAAEPRRPGRRPPPALVAVALTGALLLAGCGPPVGEPSPAPVSTEAGTDPPSSPGPPSSTGSPAPTGSPSPSDAASPAPDTTPTPDTTPPPRPDDVLAGWTLDQKVGQLLMAGVAVDGPAEVSADAVRDHHVGNVFLHGRSEAGVRATADLVDDYTGLVSTKTTHGTPLLVATDQEGGLVQVLRGPGFSEIPRATEQATWDRATLRERAEGWGSELAAAGVNLNLAPVMDLVDAADAAGNPPIGYFDRSYGYTPASVTRSATAFAAGMQAAGVEPVLKHFPGLGRVTQNTDTDTDVTDDVTGPRARAVTLFGDGIDAGARFVMLSSAVYDRIDPDRPAVFSRRVVDLLRDDLGFDGVVMTDDVSAAAQVRPWPPGERAVRAVDAGVDLVLASADPGVAGEMADALVAKARADDGFAAKVDASARRVLAAKAGLDG</sequence>
<dbReference type="InterPro" id="IPR017853">
    <property type="entry name" value="GH"/>
</dbReference>
<name>A0ABN2JB97_9MICO</name>
<dbReference type="InterPro" id="IPR036962">
    <property type="entry name" value="Glyco_hydro_3_N_sf"/>
</dbReference>